<evidence type="ECO:0000256" key="1">
    <source>
        <dbReference type="SAM" id="SignalP"/>
    </source>
</evidence>
<dbReference type="RefSeq" id="WP_064568577.1">
    <property type="nucleotide sequence ID" value="NZ_CP014007.2"/>
</dbReference>
<name>A0AA94KRP6_9ENTR</name>
<keyword evidence="1" id="KW-0732">Signal</keyword>
<organism evidence="3 5">
    <name type="scientific">Kosakonia oryzae</name>
    <dbReference type="NCBI Taxonomy" id="497725"/>
    <lineage>
        <taxon>Bacteria</taxon>
        <taxon>Pseudomonadati</taxon>
        <taxon>Pseudomonadota</taxon>
        <taxon>Gammaproteobacteria</taxon>
        <taxon>Enterobacterales</taxon>
        <taxon>Enterobacteriaceae</taxon>
        <taxon>Kosakonia</taxon>
    </lineage>
</organism>
<evidence type="ECO:0000313" key="5">
    <source>
        <dbReference type="Proteomes" id="UP000182314"/>
    </source>
</evidence>
<accession>A0AA94KRP6</accession>
<dbReference type="Proteomes" id="UP000078227">
    <property type="component" value="Chromosome"/>
</dbReference>
<protein>
    <recommendedName>
        <fullName evidence="6">Sel1 repeat family protein</fullName>
    </recommendedName>
</protein>
<feature type="chain" id="PRO_5041730882" description="Sel1 repeat family protein" evidence="1">
    <location>
        <begin position="27"/>
        <end position="218"/>
    </location>
</feature>
<gene>
    <name evidence="2" type="ORF">AWR26_22000</name>
    <name evidence="3" type="ORF">SAMN05216286_4119</name>
</gene>
<dbReference type="EMBL" id="FOKO01000005">
    <property type="protein sequence ID" value="SFD05428.1"/>
    <property type="molecule type" value="Genomic_DNA"/>
</dbReference>
<dbReference type="AlphaFoldDB" id="A0AA94KRP6"/>
<evidence type="ECO:0000313" key="3">
    <source>
        <dbReference type="EMBL" id="SFD05428.1"/>
    </source>
</evidence>
<proteinExistence type="predicted"/>
<evidence type="ECO:0000313" key="2">
    <source>
        <dbReference type="EMBL" id="ANI84695.1"/>
    </source>
</evidence>
<evidence type="ECO:0008006" key="6">
    <source>
        <dbReference type="Google" id="ProtNLM"/>
    </source>
</evidence>
<dbReference type="Proteomes" id="UP000182314">
    <property type="component" value="Unassembled WGS sequence"/>
</dbReference>
<sequence>MTQGRKWRGVICAGLLSITCAGVANASSIPAVESVMQSGFPAQSDQLAIVTSALFKEYGETKNVVSLIFYAWGVLRQAENASAANDYINASEYAKTGFFYLDEAIDSHEDDLRVRYMRARVDAWLAPEMGRCAVTIKDTEWMLKDKTFFNPAQIARIHHMRYLALYNCKKYPQATQLLAQIKRQDAAAAKELALHNNVAPAWDANEVAQVLLPLVKGE</sequence>
<dbReference type="EMBL" id="CP014007">
    <property type="protein sequence ID" value="ANI84695.1"/>
    <property type="molecule type" value="Genomic_DNA"/>
</dbReference>
<feature type="signal peptide" evidence="1">
    <location>
        <begin position="1"/>
        <end position="26"/>
    </location>
</feature>
<dbReference type="KEGG" id="kor:AWR26_22000"/>
<evidence type="ECO:0000313" key="4">
    <source>
        <dbReference type="Proteomes" id="UP000078227"/>
    </source>
</evidence>
<keyword evidence="4" id="KW-1185">Reference proteome</keyword>
<reference evidence="3 5" key="1">
    <citation type="submission" date="2016-10" db="EMBL/GenBank/DDBJ databases">
        <authorList>
            <person name="Varghese N."/>
            <person name="Submissions S."/>
        </authorList>
    </citation>
    <scope>NUCLEOTIDE SEQUENCE [LARGE SCALE GENOMIC DNA]</scope>
    <source>
        <strain evidence="3 5">CGMCC 1.7012</strain>
    </source>
</reference>
<reference evidence="2 4" key="2">
    <citation type="submission" date="2021-03" db="EMBL/GenBank/DDBJ databases">
        <authorList>
            <person name="Li Y."/>
            <person name="Li S."/>
            <person name="Chen M."/>
            <person name="Peng G."/>
            <person name="Tan Z."/>
            <person name="An Q."/>
        </authorList>
    </citation>
    <scope>NUCLEOTIDE SEQUENCE [LARGE SCALE GENOMIC DNA]</scope>
    <source>
        <strain evidence="2 4">Ola 51</strain>
    </source>
</reference>